<name>A0AA35JD26_SACK1</name>
<dbReference type="PROSITE" id="PS00463">
    <property type="entry name" value="ZN2_CY6_FUNGAL_1"/>
    <property type="match status" value="1"/>
</dbReference>
<proteinExistence type="predicted"/>
<dbReference type="GO" id="GO:0006351">
    <property type="term" value="P:DNA-templated transcription"/>
    <property type="evidence" value="ECO:0007669"/>
    <property type="project" value="InterPro"/>
</dbReference>
<dbReference type="Gene3D" id="4.10.240.10">
    <property type="entry name" value="Zn(2)-C6 fungal-type DNA-binding domain"/>
    <property type="match status" value="1"/>
</dbReference>
<dbReference type="OrthoDB" id="2123952at2759"/>
<protein>
    <submittedName>
        <fullName evidence="1">Uncharacterized protein</fullName>
    </submittedName>
</protein>
<dbReference type="CDD" id="cd00067">
    <property type="entry name" value="GAL4"/>
    <property type="match status" value="1"/>
</dbReference>
<dbReference type="Pfam" id="PF00172">
    <property type="entry name" value="Zn_clus"/>
    <property type="match status" value="1"/>
</dbReference>
<dbReference type="PANTHER" id="PTHR46910:SF3">
    <property type="entry name" value="HALOTOLERANCE PROTEIN 9-RELATED"/>
    <property type="match status" value="1"/>
</dbReference>
<dbReference type="SMART" id="SM00906">
    <property type="entry name" value="Fungal_trans"/>
    <property type="match status" value="1"/>
</dbReference>
<dbReference type="SUPFAM" id="SSF57701">
    <property type="entry name" value="Zn2/Cys6 DNA-binding domain"/>
    <property type="match status" value="1"/>
</dbReference>
<keyword evidence="2" id="KW-1185">Reference proteome</keyword>
<dbReference type="InterPro" id="IPR001138">
    <property type="entry name" value="Zn2Cys6_DnaBD"/>
</dbReference>
<dbReference type="PANTHER" id="PTHR46910">
    <property type="entry name" value="TRANSCRIPTION FACTOR PDR1"/>
    <property type="match status" value="1"/>
</dbReference>
<evidence type="ECO:0000313" key="2">
    <source>
        <dbReference type="Proteomes" id="UP001162087"/>
    </source>
</evidence>
<evidence type="ECO:0000313" key="1">
    <source>
        <dbReference type="EMBL" id="CAI4055669.1"/>
    </source>
</evidence>
<dbReference type="GO" id="GO:0008270">
    <property type="term" value="F:zinc ion binding"/>
    <property type="evidence" value="ECO:0007669"/>
    <property type="project" value="InterPro"/>
</dbReference>
<dbReference type="PROSITE" id="PS50048">
    <property type="entry name" value="ZN2_CY6_FUNGAL_2"/>
    <property type="match status" value="1"/>
</dbReference>
<dbReference type="SMART" id="SM00066">
    <property type="entry name" value="GAL4"/>
    <property type="match status" value="1"/>
</dbReference>
<organism evidence="1 2">
    <name type="scientific">Saccharomyces kudriavzevii (strain ATCC MYA-4449 / AS 2.2408 / CBS 8840 / NBRC 1802 / NCYC 2889)</name>
    <name type="common">Yeast</name>
    <dbReference type="NCBI Taxonomy" id="226230"/>
    <lineage>
        <taxon>Eukaryota</taxon>
        <taxon>Fungi</taxon>
        <taxon>Dikarya</taxon>
        <taxon>Ascomycota</taxon>
        <taxon>Saccharomycotina</taxon>
        <taxon>Saccharomycetes</taxon>
        <taxon>Saccharomycetales</taxon>
        <taxon>Saccharomycetaceae</taxon>
        <taxon>Saccharomyces</taxon>
    </lineage>
</organism>
<accession>A0AA35JD26</accession>
<dbReference type="CDD" id="cd12148">
    <property type="entry name" value="fungal_TF_MHR"/>
    <property type="match status" value="1"/>
</dbReference>
<dbReference type="GO" id="GO:0005634">
    <property type="term" value="C:nucleus"/>
    <property type="evidence" value="ECO:0007669"/>
    <property type="project" value="UniProtKB-SubCell"/>
</dbReference>
<dbReference type="GO" id="GO:0003677">
    <property type="term" value="F:DNA binding"/>
    <property type="evidence" value="ECO:0007669"/>
    <property type="project" value="UniProtKB-KW"/>
</dbReference>
<dbReference type="GO" id="GO:0000981">
    <property type="term" value="F:DNA-binding transcription factor activity, RNA polymerase II-specific"/>
    <property type="evidence" value="ECO:0007669"/>
    <property type="project" value="InterPro"/>
</dbReference>
<dbReference type="InterPro" id="IPR036864">
    <property type="entry name" value="Zn2-C6_fun-type_DNA-bd_sf"/>
</dbReference>
<dbReference type="InterPro" id="IPR007219">
    <property type="entry name" value="XnlR_reg_dom"/>
</dbReference>
<sequence>MDTDSGFTSGHETMNEAKKLTYEWASNSQQHVHRADNTGSLLGSTVPIIPPVLSNFPSAMSGTTMSPQLSPFPDHRSRQHALAHMMPADKNFLAYNMESFKSRVTKACDYCRKRKIRCTEIDPTYGKCGNCIKYNKDCTFHFHEELKRRREEALNNKETGKSVKKPKSDKENALEDEVFDVTAPSSNTSSTDSPPKLQKSTSSQENAEVFPARRTSDREEDLLDLLPIDKEILEKIELNHTKVSGKVFVLEEICKNMKETIEKLAEDTKINLVDKEYIKRPRRKQYSKALLTKQKMFRFRQNISSHLSDEEFLSPLNDMFTTTFKYSILQTKMALDFSFRSASSPSNDNILYPLPRLAIAKRLLENIKCPSLASLLHIIDIDQCLEIADTHYDSTKGRLPPSQAFLLNICLCLGATVTNFKEKQELIDEGNHEIYYFEKFELWRLRSFTFLNSVYYYHKLSVARADMTALKALLLLAKFTQQKISASSAVKVLSVAIKVALDLRLNLHSTYEDLELDEILKRRRLWCYCFSIDKFFSVVLSRPPFLKEENTDVLTDESYVELFRDKILPNFPKNYDDAQLEKLDDVISVVNLLANRLEYTPYIQSYFLSRLSLIESHIYYACFSIRTTLDDTLDEIIDNVLENWRSLDRMRDDLPIMLSLENYKQNMKILSLKSPELDFEINCCTTILLHLRWYHQKITLSLFVISIIRDNLDQRESSRHDIAEIIRTSKLNFKQSCIEVLNILKDFEYYPTVQNEFLYFSLTTIFSMFLYLSESMANDENALETGYIIELLRDTHARMLGPEEHYLSIHNLKWQTSLFFYTFFLRSTMEKFNLTSEYAEFYAFDSNYYEAILDKLVKHARNSKDDMVELLKTSFINKEKMAAFGSFVTEDQEKRKVSFNLFNQITVQDLNFLQLSGIPKLWGDSTLGPSKDSNDSNQKNANNNKNNKNNKNNDDDSSNDNNNKKNNDDNDDDADDDNNDNNDDDNDNDNNDSNYNDNSNNYKNKNNDDGDNDDDNYDRSLFPTGFTSPLDGACCEQAMNEEDEDEKSNKLFEKIEEHLEHGVFFYDRDFFFKNVCAKM</sequence>
<dbReference type="InterPro" id="IPR050987">
    <property type="entry name" value="AtrR-like"/>
</dbReference>
<dbReference type="Pfam" id="PF04082">
    <property type="entry name" value="Fungal_trans"/>
    <property type="match status" value="1"/>
</dbReference>
<reference evidence="1" key="1">
    <citation type="submission" date="2022-10" db="EMBL/GenBank/DDBJ databases">
        <authorList>
            <person name="Byrne P K."/>
        </authorList>
    </citation>
    <scope>NUCLEOTIDE SEQUENCE</scope>
    <source>
        <strain evidence="1">IFO1802</strain>
    </source>
</reference>
<dbReference type="Proteomes" id="UP001162087">
    <property type="component" value="Chromosome 2"/>
</dbReference>
<gene>
    <name evidence="1" type="primary">SKDI02G2600</name>
    <name evidence="1" type="ORF">SKDI_02G2600</name>
</gene>
<dbReference type="EMBL" id="OX365897">
    <property type="protein sequence ID" value="CAI4055669.1"/>
    <property type="molecule type" value="Genomic_DNA"/>
</dbReference>
<dbReference type="GO" id="GO:0045944">
    <property type="term" value="P:positive regulation of transcription by RNA polymerase II"/>
    <property type="evidence" value="ECO:0007669"/>
    <property type="project" value="UniProtKB-ARBA"/>
</dbReference>